<organism evidence="11 12">
    <name type="scientific">Thioflexithrix psekupsensis</name>
    <dbReference type="NCBI Taxonomy" id="1570016"/>
    <lineage>
        <taxon>Bacteria</taxon>
        <taxon>Pseudomonadati</taxon>
        <taxon>Pseudomonadota</taxon>
        <taxon>Gammaproteobacteria</taxon>
        <taxon>Thiotrichales</taxon>
        <taxon>Thioflexithrix</taxon>
    </lineage>
</organism>
<dbReference type="GO" id="GO:0005829">
    <property type="term" value="C:cytosol"/>
    <property type="evidence" value="ECO:0007669"/>
    <property type="project" value="TreeGrafter"/>
</dbReference>
<evidence type="ECO:0000313" key="11">
    <source>
        <dbReference type="EMBL" id="OUD13946.1"/>
    </source>
</evidence>
<dbReference type="AlphaFoldDB" id="A0A251X7H5"/>
<dbReference type="RefSeq" id="WP_086487731.1">
    <property type="nucleotide sequence ID" value="NZ_MSLT01000012.1"/>
</dbReference>
<comment type="similarity">
    <text evidence="2 8 9">Belongs to the dihydrofolate reductase family.</text>
</comment>
<dbReference type="InterPro" id="IPR024072">
    <property type="entry name" value="DHFR-like_dom_sf"/>
</dbReference>
<evidence type="ECO:0000256" key="4">
    <source>
        <dbReference type="ARBA" id="ARBA00022563"/>
    </source>
</evidence>
<name>A0A251X7H5_9GAMM</name>
<dbReference type="PANTHER" id="PTHR48069">
    <property type="entry name" value="DIHYDROFOLATE REDUCTASE"/>
    <property type="match status" value="1"/>
</dbReference>
<dbReference type="InterPro" id="IPR001796">
    <property type="entry name" value="DHFR_dom"/>
</dbReference>
<dbReference type="EC" id="1.5.1.3" evidence="3 8"/>
<dbReference type="CDD" id="cd00209">
    <property type="entry name" value="DHFR"/>
    <property type="match status" value="1"/>
</dbReference>
<evidence type="ECO:0000313" key="12">
    <source>
        <dbReference type="Proteomes" id="UP000194798"/>
    </source>
</evidence>
<dbReference type="PROSITE" id="PS00075">
    <property type="entry name" value="DHFR_1"/>
    <property type="match status" value="1"/>
</dbReference>
<dbReference type="PROSITE" id="PS51330">
    <property type="entry name" value="DHFR_2"/>
    <property type="match status" value="1"/>
</dbReference>
<evidence type="ECO:0000256" key="5">
    <source>
        <dbReference type="ARBA" id="ARBA00022857"/>
    </source>
</evidence>
<dbReference type="PIRSF" id="PIRSF000194">
    <property type="entry name" value="DHFR"/>
    <property type="match status" value="1"/>
</dbReference>
<dbReference type="GO" id="GO:0046452">
    <property type="term" value="P:dihydrofolate metabolic process"/>
    <property type="evidence" value="ECO:0007669"/>
    <property type="project" value="TreeGrafter"/>
</dbReference>
<evidence type="ECO:0000256" key="3">
    <source>
        <dbReference type="ARBA" id="ARBA00012856"/>
    </source>
</evidence>
<evidence type="ECO:0000256" key="1">
    <source>
        <dbReference type="ARBA" id="ARBA00004903"/>
    </source>
</evidence>
<dbReference type="GO" id="GO:0004146">
    <property type="term" value="F:dihydrofolate reductase activity"/>
    <property type="evidence" value="ECO:0007669"/>
    <property type="project" value="UniProtKB-EC"/>
</dbReference>
<proteinExistence type="inferred from homology"/>
<reference evidence="11 12" key="1">
    <citation type="submission" date="2016-12" db="EMBL/GenBank/DDBJ databases">
        <title>Thioflexothrix psekupsii D3 genome sequencing and assembly.</title>
        <authorList>
            <person name="Fomenkov A."/>
            <person name="Vincze T."/>
            <person name="Grabovich M."/>
            <person name="Anton B.P."/>
            <person name="Dubinina G."/>
            <person name="Orlova M."/>
            <person name="Belousova E."/>
            <person name="Roberts R.J."/>
        </authorList>
    </citation>
    <scope>NUCLEOTIDE SEQUENCE [LARGE SCALE GENOMIC DNA]</scope>
    <source>
        <strain evidence="11">D3</strain>
    </source>
</reference>
<dbReference type="UniPathway" id="UPA00077">
    <property type="reaction ID" value="UER00158"/>
</dbReference>
<dbReference type="GO" id="GO:0046655">
    <property type="term" value="P:folic acid metabolic process"/>
    <property type="evidence" value="ECO:0007669"/>
    <property type="project" value="TreeGrafter"/>
</dbReference>
<dbReference type="PRINTS" id="PR00070">
    <property type="entry name" value="DHFR"/>
</dbReference>
<sequence>MWAGIERLSAIVAYDKNQLIGKENGLPWRLPADLKHFRELTWQKPIVMGKNTWQSIGRVLPERIHIVLSRTLRSESLDSRVTLIRELAHLSTFAANYPEMMIIGGAQLYQATLPYLHTLYVTEIQAELTGDAYFPYWDKKEWQLVESKAHQADELNPYPYSFQEWRRVGNV</sequence>
<evidence type="ECO:0000256" key="6">
    <source>
        <dbReference type="ARBA" id="ARBA00023002"/>
    </source>
</evidence>
<comment type="function">
    <text evidence="7 8">Key enzyme in folate metabolism. Catalyzes an essential reaction for de novo glycine and purine synthesis, and for DNA precursor synthesis.</text>
</comment>
<dbReference type="InterPro" id="IPR012259">
    <property type="entry name" value="DHFR"/>
</dbReference>
<keyword evidence="6 8" id="KW-0560">Oxidoreductase</keyword>
<evidence type="ECO:0000256" key="8">
    <source>
        <dbReference type="PIRNR" id="PIRNR000194"/>
    </source>
</evidence>
<dbReference type="Proteomes" id="UP000194798">
    <property type="component" value="Unassembled WGS sequence"/>
</dbReference>
<protein>
    <recommendedName>
        <fullName evidence="3 8">Dihydrofolate reductase</fullName>
        <ecNumber evidence="3 8">1.5.1.3</ecNumber>
    </recommendedName>
</protein>
<dbReference type="SUPFAM" id="SSF53597">
    <property type="entry name" value="Dihydrofolate reductase-like"/>
    <property type="match status" value="1"/>
</dbReference>
<keyword evidence="5 8" id="KW-0521">NADP</keyword>
<dbReference type="FunFam" id="3.40.430.10:FF:000001">
    <property type="entry name" value="Dihydrofolate reductase"/>
    <property type="match status" value="1"/>
</dbReference>
<dbReference type="Gene3D" id="3.40.430.10">
    <property type="entry name" value="Dihydrofolate Reductase, subunit A"/>
    <property type="match status" value="1"/>
</dbReference>
<dbReference type="EMBL" id="MSLT01000012">
    <property type="protein sequence ID" value="OUD13946.1"/>
    <property type="molecule type" value="Genomic_DNA"/>
</dbReference>
<comment type="catalytic activity">
    <reaction evidence="8">
        <text>(6S)-5,6,7,8-tetrahydrofolate + NADP(+) = 7,8-dihydrofolate + NADPH + H(+)</text>
        <dbReference type="Rhea" id="RHEA:15009"/>
        <dbReference type="ChEBI" id="CHEBI:15378"/>
        <dbReference type="ChEBI" id="CHEBI:57451"/>
        <dbReference type="ChEBI" id="CHEBI:57453"/>
        <dbReference type="ChEBI" id="CHEBI:57783"/>
        <dbReference type="ChEBI" id="CHEBI:58349"/>
        <dbReference type="EC" id="1.5.1.3"/>
    </reaction>
</comment>
<dbReference type="GO" id="GO:0006730">
    <property type="term" value="P:one-carbon metabolic process"/>
    <property type="evidence" value="ECO:0007669"/>
    <property type="project" value="UniProtKB-KW"/>
</dbReference>
<gene>
    <name evidence="11" type="ORF">TPSD3_06275</name>
</gene>
<evidence type="ECO:0000256" key="9">
    <source>
        <dbReference type="RuleBase" id="RU004474"/>
    </source>
</evidence>
<dbReference type="GO" id="GO:0046654">
    <property type="term" value="P:tetrahydrofolate biosynthetic process"/>
    <property type="evidence" value="ECO:0007669"/>
    <property type="project" value="UniProtKB-UniPathway"/>
</dbReference>
<dbReference type="InterPro" id="IPR017925">
    <property type="entry name" value="DHFR_CS"/>
</dbReference>
<comment type="caution">
    <text evidence="11">The sequence shown here is derived from an EMBL/GenBank/DDBJ whole genome shotgun (WGS) entry which is preliminary data.</text>
</comment>
<keyword evidence="4 8" id="KW-0554">One-carbon metabolism</keyword>
<keyword evidence="12" id="KW-1185">Reference proteome</keyword>
<dbReference type="GO" id="GO:0070401">
    <property type="term" value="F:NADP+ binding"/>
    <property type="evidence" value="ECO:0007669"/>
    <property type="project" value="UniProtKB-ARBA"/>
</dbReference>
<evidence type="ECO:0000259" key="10">
    <source>
        <dbReference type="PROSITE" id="PS51330"/>
    </source>
</evidence>
<evidence type="ECO:0000256" key="7">
    <source>
        <dbReference type="ARBA" id="ARBA00025067"/>
    </source>
</evidence>
<comment type="pathway">
    <text evidence="1 8">Cofactor biosynthesis; tetrahydrofolate biosynthesis; 5,6,7,8-tetrahydrofolate from 7,8-dihydrofolate: step 1/1.</text>
</comment>
<dbReference type="PANTHER" id="PTHR48069:SF3">
    <property type="entry name" value="DIHYDROFOLATE REDUCTASE"/>
    <property type="match status" value="1"/>
</dbReference>
<feature type="domain" description="DHFR" evidence="10">
    <location>
        <begin position="7"/>
        <end position="167"/>
    </location>
</feature>
<evidence type="ECO:0000256" key="2">
    <source>
        <dbReference type="ARBA" id="ARBA00009539"/>
    </source>
</evidence>
<dbReference type="Pfam" id="PF00186">
    <property type="entry name" value="DHFR_1"/>
    <property type="match status" value="1"/>
</dbReference>
<dbReference type="OrthoDB" id="9804315at2"/>
<accession>A0A251X7H5</accession>